<reference evidence="2" key="2">
    <citation type="journal article" date="2015" name="Data Brief">
        <title>Shoot transcriptome of the giant reed, Arundo donax.</title>
        <authorList>
            <person name="Barrero R.A."/>
            <person name="Guerrero F.D."/>
            <person name="Moolhuijzen P."/>
            <person name="Goolsby J.A."/>
            <person name="Tidwell J."/>
            <person name="Bellgard S.E."/>
            <person name="Bellgard M.I."/>
        </authorList>
    </citation>
    <scope>NUCLEOTIDE SEQUENCE</scope>
    <source>
        <tissue evidence="2">Shoot tissue taken approximately 20 cm above the soil surface</tissue>
    </source>
</reference>
<proteinExistence type="predicted"/>
<evidence type="ECO:0000256" key="1">
    <source>
        <dbReference type="SAM" id="MobiDB-lite"/>
    </source>
</evidence>
<feature type="region of interest" description="Disordered" evidence="1">
    <location>
        <begin position="1"/>
        <end position="52"/>
    </location>
</feature>
<dbReference type="AlphaFoldDB" id="A0A0A9BRU9"/>
<accession>A0A0A9BRU9</accession>
<feature type="compositionally biased region" description="Basic residues" evidence="1">
    <location>
        <begin position="15"/>
        <end position="26"/>
    </location>
</feature>
<organism evidence="2">
    <name type="scientific">Arundo donax</name>
    <name type="common">Giant reed</name>
    <name type="synonym">Donax arundinaceus</name>
    <dbReference type="NCBI Taxonomy" id="35708"/>
    <lineage>
        <taxon>Eukaryota</taxon>
        <taxon>Viridiplantae</taxon>
        <taxon>Streptophyta</taxon>
        <taxon>Embryophyta</taxon>
        <taxon>Tracheophyta</taxon>
        <taxon>Spermatophyta</taxon>
        <taxon>Magnoliopsida</taxon>
        <taxon>Liliopsida</taxon>
        <taxon>Poales</taxon>
        <taxon>Poaceae</taxon>
        <taxon>PACMAD clade</taxon>
        <taxon>Arundinoideae</taxon>
        <taxon>Arundineae</taxon>
        <taxon>Arundo</taxon>
    </lineage>
</organism>
<dbReference type="EMBL" id="GBRH01234030">
    <property type="protein sequence ID" value="JAD63865.1"/>
    <property type="molecule type" value="Transcribed_RNA"/>
</dbReference>
<sequence length="101" mass="10962">MRIEVVRAATTSGARWRRSSAHHPRSSTRDAVLPQIDGRGREQHSTSRSVFRSPHLAAISMAPPPLRLDLSGRTSAPSVPSPMSLVGEAPMRSPRGWSELG</sequence>
<evidence type="ECO:0000313" key="2">
    <source>
        <dbReference type="EMBL" id="JAD63865.1"/>
    </source>
</evidence>
<reference evidence="2" key="1">
    <citation type="submission" date="2014-09" db="EMBL/GenBank/DDBJ databases">
        <authorList>
            <person name="Magalhaes I.L.F."/>
            <person name="Oliveira U."/>
            <person name="Santos F.R."/>
            <person name="Vidigal T.H.D.A."/>
            <person name="Brescovit A.D."/>
            <person name="Santos A.J."/>
        </authorList>
    </citation>
    <scope>NUCLEOTIDE SEQUENCE</scope>
    <source>
        <tissue evidence="2">Shoot tissue taken approximately 20 cm above the soil surface</tissue>
    </source>
</reference>
<protein>
    <submittedName>
        <fullName evidence="2">Uncharacterized protein</fullName>
    </submittedName>
</protein>
<feature type="region of interest" description="Disordered" evidence="1">
    <location>
        <begin position="65"/>
        <end position="101"/>
    </location>
</feature>
<name>A0A0A9BRU9_ARUDO</name>